<dbReference type="PANTHER" id="PTHR14226">
    <property type="entry name" value="NEUROPATHY TARGET ESTERASE/SWISS CHEESE D.MELANOGASTER"/>
    <property type="match status" value="1"/>
</dbReference>
<reference evidence="6" key="1">
    <citation type="submission" date="2024-07" db="EMBL/GenBank/DDBJ databases">
        <title>Genome Analysis of a Potential Novel Vibrio Species Secreting pH- and Thermo-stable Alginate Lyase and its Application in Producing Alginate Oligosaccharides.</title>
        <authorList>
            <person name="Huang H."/>
            <person name="Bao K."/>
        </authorList>
    </citation>
    <scope>NUCLEOTIDE SEQUENCE</scope>
    <source>
        <strain evidence="6">HB236076</strain>
    </source>
</reference>
<dbReference type="InterPro" id="IPR050301">
    <property type="entry name" value="NTE"/>
</dbReference>
<dbReference type="InterPro" id="IPR002641">
    <property type="entry name" value="PNPLA_dom"/>
</dbReference>
<evidence type="ECO:0000256" key="3">
    <source>
        <dbReference type="ARBA" id="ARBA00023098"/>
    </source>
</evidence>
<dbReference type="GO" id="GO:0016787">
    <property type="term" value="F:hydrolase activity"/>
    <property type="evidence" value="ECO:0007669"/>
    <property type="project" value="UniProtKB-UniRule"/>
</dbReference>
<feature type="active site" description="Nucleophile" evidence="4">
    <location>
        <position position="63"/>
    </location>
</feature>
<keyword evidence="3 4" id="KW-0443">Lipid metabolism</keyword>
<evidence type="ECO:0000256" key="4">
    <source>
        <dbReference type="PROSITE-ProRule" id="PRU01161"/>
    </source>
</evidence>
<dbReference type="PANTHER" id="PTHR14226:SF25">
    <property type="entry name" value="PHOSPHOESTERASE"/>
    <property type="match status" value="1"/>
</dbReference>
<evidence type="ECO:0000259" key="5">
    <source>
        <dbReference type="PROSITE" id="PS51635"/>
    </source>
</evidence>
<dbReference type="Gene3D" id="3.40.1090.10">
    <property type="entry name" value="Cytosolic phospholipase A2 catalytic domain"/>
    <property type="match status" value="2"/>
</dbReference>
<name>A0AB39HC48_9VIBR</name>
<evidence type="ECO:0000256" key="2">
    <source>
        <dbReference type="ARBA" id="ARBA00022963"/>
    </source>
</evidence>
<dbReference type="InterPro" id="IPR037483">
    <property type="entry name" value="YjjU-like"/>
</dbReference>
<evidence type="ECO:0000313" key="6">
    <source>
        <dbReference type="EMBL" id="XDK24235.1"/>
    </source>
</evidence>
<organism evidence="6">
    <name type="scientific">Vibrio sp. HB236076</name>
    <dbReference type="NCBI Taxonomy" id="3232307"/>
    <lineage>
        <taxon>Bacteria</taxon>
        <taxon>Pseudomonadati</taxon>
        <taxon>Pseudomonadota</taxon>
        <taxon>Gammaproteobacteria</taxon>
        <taxon>Vibrionales</taxon>
        <taxon>Vibrionaceae</taxon>
        <taxon>Vibrio</taxon>
    </lineage>
</organism>
<dbReference type="InterPro" id="IPR016035">
    <property type="entry name" value="Acyl_Trfase/lysoPLipase"/>
</dbReference>
<feature type="short sequence motif" description="GXGXXG" evidence="4">
    <location>
        <begin position="33"/>
        <end position="38"/>
    </location>
</feature>
<dbReference type="CDD" id="cd07208">
    <property type="entry name" value="Pat_hypo_Ecoli_yjju_like"/>
    <property type="match status" value="1"/>
</dbReference>
<dbReference type="AlphaFoldDB" id="A0AB39HC48"/>
<dbReference type="Pfam" id="PF01734">
    <property type="entry name" value="Patatin"/>
    <property type="match status" value="1"/>
</dbReference>
<keyword evidence="2 4" id="KW-0442">Lipid degradation</keyword>
<feature type="short sequence motif" description="GXSXG" evidence="4">
    <location>
        <begin position="61"/>
        <end position="65"/>
    </location>
</feature>
<keyword evidence="1 4" id="KW-0378">Hydrolase</keyword>
<feature type="active site" description="Proton acceptor" evidence="4">
    <location>
        <position position="185"/>
    </location>
</feature>
<protein>
    <submittedName>
        <fullName evidence="6">Patatin family protein</fullName>
    </submittedName>
</protein>
<dbReference type="SUPFAM" id="SSF52151">
    <property type="entry name" value="FabD/lysophospholipase-like"/>
    <property type="match status" value="1"/>
</dbReference>
<dbReference type="KEGG" id="vih:AB0763_08340"/>
<gene>
    <name evidence="6" type="ORF">AB0763_08340</name>
</gene>
<proteinExistence type="predicted"/>
<evidence type="ECO:0000256" key="1">
    <source>
        <dbReference type="ARBA" id="ARBA00022801"/>
    </source>
</evidence>
<dbReference type="Pfam" id="PF19890">
    <property type="entry name" value="DUF6363"/>
    <property type="match status" value="1"/>
</dbReference>
<dbReference type="GO" id="GO:0016042">
    <property type="term" value="P:lipid catabolic process"/>
    <property type="evidence" value="ECO:0007669"/>
    <property type="project" value="UniProtKB-UniRule"/>
</dbReference>
<feature type="short sequence motif" description="DGA/G" evidence="4">
    <location>
        <begin position="185"/>
        <end position="187"/>
    </location>
</feature>
<dbReference type="PROSITE" id="PS51635">
    <property type="entry name" value="PNPLA"/>
    <property type="match status" value="1"/>
</dbReference>
<dbReference type="InterPro" id="IPR045943">
    <property type="entry name" value="DUF6363"/>
</dbReference>
<dbReference type="EMBL" id="CP162601">
    <property type="protein sequence ID" value="XDK24235.1"/>
    <property type="molecule type" value="Genomic_DNA"/>
</dbReference>
<dbReference type="RefSeq" id="WP_306100295.1">
    <property type="nucleotide sequence ID" value="NZ_CP162601.1"/>
</dbReference>
<sequence length="394" mass="44560">MIRTSLITSESSYFEPEQAVGYIRGKKALVTQGGGQRGIFTAGVLDAFLASNFDFFDEFFGTSAGALNLCPYLCRQPGLGRDFIYELTTQNDFFNLFSYTRGSRALGLDWAMKAIQASPYHLNIEQGRRYLGQRHAVAAVTNTATMHDEYLPFLGRDWLSTLIATCAIPKLYPQPVHIADKTYVDGGVSASIPVQEAWRRSARFITVIRTEPCVEASDSNETDDQQVQEGMVYRFLQSQDAWYDKLTSLKSDWQAYLSQQLPFLNQDNKVPRTLNGERWLYGAKDITRLSHLFGGKIDSQLADMLMVHYQTYRLTLDFLNQPPEDCFIVQIAPDQPLKTRSLLSKKDDLYHDYELGLAAGERYLAQVDSVLNKPADYKVDMSHNVSDLNQNSSP</sequence>
<feature type="domain" description="PNPLA" evidence="5">
    <location>
        <begin position="29"/>
        <end position="198"/>
    </location>
</feature>
<accession>A0AB39HC48</accession>